<comment type="caution">
    <text evidence="2">The sequence shown here is derived from an EMBL/GenBank/DDBJ whole genome shotgun (WGS) entry which is preliminary data.</text>
</comment>
<name>A0ABQ2KTG2_9NOCA</name>
<protein>
    <recommendedName>
        <fullName evidence="4">EfeO-type cupredoxin-like domain-containing protein</fullName>
    </recommendedName>
</protein>
<evidence type="ECO:0000313" key="3">
    <source>
        <dbReference type="Proteomes" id="UP000658127"/>
    </source>
</evidence>
<dbReference type="SUPFAM" id="SSF49503">
    <property type="entry name" value="Cupredoxins"/>
    <property type="match status" value="1"/>
</dbReference>
<proteinExistence type="predicted"/>
<evidence type="ECO:0000256" key="1">
    <source>
        <dbReference type="SAM" id="SignalP"/>
    </source>
</evidence>
<keyword evidence="3" id="KW-1185">Reference proteome</keyword>
<feature type="signal peptide" evidence="1">
    <location>
        <begin position="1"/>
        <end position="25"/>
    </location>
</feature>
<keyword evidence="1" id="KW-0732">Signal</keyword>
<reference evidence="3" key="1">
    <citation type="journal article" date="2019" name="Int. J. Syst. Evol. Microbiol.">
        <title>The Global Catalogue of Microorganisms (GCM) 10K type strain sequencing project: providing services to taxonomists for standard genome sequencing and annotation.</title>
        <authorList>
            <consortium name="The Broad Institute Genomics Platform"/>
            <consortium name="The Broad Institute Genome Sequencing Center for Infectious Disease"/>
            <person name="Wu L."/>
            <person name="Ma J."/>
        </authorList>
    </citation>
    <scope>NUCLEOTIDE SEQUENCE [LARGE SCALE GENOMIC DNA]</scope>
    <source>
        <strain evidence="3">CGMCC 4.7329</strain>
    </source>
</reference>
<organism evidence="2 3">
    <name type="scientific">Nocardia rhizosphaerihabitans</name>
    <dbReference type="NCBI Taxonomy" id="1691570"/>
    <lineage>
        <taxon>Bacteria</taxon>
        <taxon>Bacillati</taxon>
        <taxon>Actinomycetota</taxon>
        <taxon>Actinomycetes</taxon>
        <taxon>Mycobacteriales</taxon>
        <taxon>Nocardiaceae</taxon>
        <taxon>Nocardia</taxon>
    </lineage>
</organism>
<dbReference type="PROSITE" id="PS51257">
    <property type="entry name" value="PROKAR_LIPOPROTEIN"/>
    <property type="match status" value="1"/>
</dbReference>
<sequence length="125" mass="13137">MTNRRLRYGLLTLAVGSLLVGCASGDRSGASTTPASASRTVDIRIANGTVSPANTRTEAEVGERIVLRVDSDTADELHVHSDPAHTFAVAAASGQEFGFTVTVPGQVEIELHHAGRTVTTLLVRQ</sequence>
<feature type="chain" id="PRO_5046102839" description="EfeO-type cupredoxin-like domain-containing protein" evidence="1">
    <location>
        <begin position="26"/>
        <end position="125"/>
    </location>
</feature>
<gene>
    <name evidence="2" type="ORF">GCM10011610_53330</name>
</gene>
<dbReference type="InterPro" id="IPR008972">
    <property type="entry name" value="Cupredoxin"/>
</dbReference>
<dbReference type="RefSeq" id="WP_189033186.1">
    <property type="nucleotide sequence ID" value="NZ_BMNE01000006.1"/>
</dbReference>
<accession>A0ABQ2KTG2</accession>
<dbReference type="EMBL" id="BMNE01000006">
    <property type="protein sequence ID" value="GGN92349.1"/>
    <property type="molecule type" value="Genomic_DNA"/>
</dbReference>
<dbReference type="Proteomes" id="UP000658127">
    <property type="component" value="Unassembled WGS sequence"/>
</dbReference>
<evidence type="ECO:0008006" key="4">
    <source>
        <dbReference type="Google" id="ProtNLM"/>
    </source>
</evidence>
<evidence type="ECO:0000313" key="2">
    <source>
        <dbReference type="EMBL" id="GGN92349.1"/>
    </source>
</evidence>